<reference evidence="1 2" key="1">
    <citation type="submission" date="2019-06" db="EMBL/GenBank/DDBJ databases">
        <title>Description Trichococcus psychrophilus sp. nov., isolated from a cold spring, by genomic and phenotypic analyses.</title>
        <authorList>
            <person name="Zakharyuk A."/>
        </authorList>
    </citation>
    <scope>NUCLEOTIDE SEQUENCE [LARGE SCALE GENOMIC DNA]</scope>
    <source>
        <strain evidence="1 2">SKBG</strain>
    </source>
</reference>
<evidence type="ECO:0000313" key="2">
    <source>
        <dbReference type="Proteomes" id="UP000313395"/>
    </source>
</evidence>
<sequence length="103" mass="12428">MRLMQKGIWRKKLDVADLLERKGCYEFTLLEDKLSVRGELFEIWWYAYGGNNHILAKSKRYPTRLYFFLLEPGDLFAVEDFRIYLETGELKYPVATYYKKNGW</sequence>
<protein>
    <submittedName>
        <fullName evidence="1">Uncharacterized protein</fullName>
    </submittedName>
</protein>
<dbReference type="Proteomes" id="UP000313395">
    <property type="component" value="Unassembled WGS sequence"/>
</dbReference>
<evidence type="ECO:0000313" key="1">
    <source>
        <dbReference type="EMBL" id="TNV69688.1"/>
    </source>
</evidence>
<proteinExistence type="predicted"/>
<dbReference type="EMBL" id="VENO01000001">
    <property type="protein sequence ID" value="TNV69688.1"/>
    <property type="molecule type" value="Genomic_DNA"/>
</dbReference>
<comment type="caution">
    <text evidence="1">The sequence shown here is derived from an EMBL/GenBank/DDBJ whole genome shotgun (WGS) entry which is preliminary data.</text>
</comment>
<dbReference type="AlphaFoldDB" id="A0A5C5EA75"/>
<gene>
    <name evidence="1" type="ORF">FHK04_00140</name>
</gene>
<dbReference type="RefSeq" id="WP_140185089.1">
    <property type="nucleotide sequence ID" value="NZ_VENO01000001.1"/>
</dbReference>
<name>A0A5C5EA75_9LACT</name>
<accession>A0A5C5EA75</accession>
<organism evidence="1 2">
    <name type="scientific">Trichococcus shcherbakoviae subsp. psychrophilus</name>
    <dbReference type="NCBI Taxonomy" id="2585775"/>
    <lineage>
        <taxon>Bacteria</taxon>
        <taxon>Bacillati</taxon>
        <taxon>Bacillota</taxon>
        <taxon>Bacilli</taxon>
        <taxon>Lactobacillales</taxon>
        <taxon>Carnobacteriaceae</taxon>
        <taxon>Trichococcus</taxon>
    </lineage>
</organism>
<keyword evidence="2" id="KW-1185">Reference proteome</keyword>